<dbReference type="KEGG" id="bvo:Pan97_23200"/>
<evidence type="ECO:0000259" key="2">
    <source>
        <dbReference type="Pfam" id="PF01408"/>
    </source>
</evidence>
<feature type="domain" description="Gfo/Idh/MocA-like oxidoreductase bacterial type C-terminal" evidence="3">
    <location>
        <begin position="203"/>
        <end position="422"/>
    </location>
</feature>
<dbReference type="Gene3D" id="3.40.50.720">
    <property type="entry name" value="NAD(P)-binding Rossmann-like Domain"/>
    <property type="match status" value="1"/>
</dbReference>
<accession>A0A518C7W0</accession>
<dbReference type="AlphaFoldDB" id="A0A518C7W0"/>
<protein>
    <submittedName>
        <fullName evidence="4">Inositol 2-dehydrogenase</fullName>
        <ecNumber evidence="4">1.1.1.18</ecNumber>
    </submittedName>
</protein>
<keyword evidence="1" id="KW-0732">Signal</keyword>
<dbReference type="PROSITE" id="PS51318">
    <property type="entry name" value="TAT"/>
    <property type="match status" value="1"/>
</dbReference>
<dbReference type="Pfam" id="PF01408">
    <property type="entry name" value="GFO_IDH_MocA"/>
    <property type="match status" value="1"/>
</dbReference>
<dbReference type="InterPro" id="IPR000683">
    <property type="entry name" value="Gfo/Idh/MocA-like_OxRdtase_N"/>
</dbReference>
<dbReference type="GO" id="GO:0050112">
    <property type="term" value="F:inositol 2-dehydrogenase (NAD+) activity"/>
    <property type="evidence" value="ECO:0007669"/>
    <property type="project" value="UniProtKB-EC"/>
</dbReference>
<dbReference type="Proteomes" id="UP000318626">
    <property type="component" value="Chromosome"/>
</dbReference>
<dbReference type="PANTHER" id="PTHR43818">
    <property type="entry name" value="BCDNA.GH03377"/>
    <property type="match status" value="1"/>
</dbReference>
<reference evidence="5" key="1">
    <citation type="submission" date="2019-02" db="EMBL/GenBank/DDBJ databases">
        <title>Deep-cultivation of Planctomycetes and their phenomic and genomic characterization uncovers novel biology.</title>
        <authorList>
            <person name="Wiegand S."/>
            <person name="Jogler M."/>
            <person name="Boedeker C."/>
            <person name="Pinto D."/>
            <person name="Vollmers J."/>
            <person name="Rivas-Marin E."/>
            <person name="Kohn T."/>
            <person name="Peeters S.H."/>
            <person name="Heuer A."/>
            <person name="Rast P."/>
            <person name="Oberbeckmann S."/>
            <person name="Bunk B."/>
            <person name="Jeske O."/>
            <person name="Meyerdierks A."/>
            <person name="Storesund J.E."/>
            <person name="Kallscheuer N."/>
            <person name="Luecker S."/>
            <person name="Lage O.M."/>
            <person name="Pohl T."/>
            <person name="Merkel B.J."/>
            <person name="Hornburger P."/>
            <person name="Mueller R.-W."/>
            <person name="Bruemmer F."/>
            <person name="Labrenz M."/>
            <person name="Spormann A.M."/>
            <person name="Op den Camp H."/>
            <person name="Overmann J."/>
            <person name="Amann R."/>
            <person name="Jetten M.S.M."/>
            <person name="Mascher T."/>
            <person name="Medema M.H."/>
            <person name="Devos D.P."/>
            <person name="Kaster A.-K."/>
            <person name="Ovreas L."/>
            <person name="Rohde M."/>
            <person name="Galperin M.Y."/>
            <person name="Jogler C."/>
        </authorList>
    </citation>
    <scope>NUCLEOTIDE SEQUENCE [LARGE SCALE GENOMIC DNA]</scope>
    <source>
        <strain evidence="5">Pan97</strain>
    </source>
</reference>
<dbReference type="SUPFAM" id="SSF55347">
    <property type="entry name" value="Glyceraldehyde-3-phosphate dehydrogenase-like, C-terminal domain"/>
    <property type="match status" value="1"/>
</dbReference>
<evidence type="ECO:0000259" key="3">
    <source>
        <dbReference type="Pfam" id="PF19051"/>
    </source>
</evidence>
<dbReference type="InterPro" id="IPR019546">
    <property type="entry name" value="TAT_signal_bac_arc"/>
</dbReference>
<proteinExistence type="predicted"/>
<dbReference type="InterPro" id="IPR036291">
    <property type="entry name" value="NAD(P)-bd_dom_sf"/>
</dbReference>
<dbReference type="InterPro" id="IPR006311">
    <property type="entry name" value="TAT_signal"/>
</dbReference>
<dbReference type="PANTHER" id="PTHR43818:SF5">
    <property type="entry name" value="OXIDOREDUCTASE FAMILY PROTEIN"/>
    <property type="match status" value="1"/>
</dbReference>
<feature type="signal peptide" evidence="1">
    <location>
        <begin position="1"/>
        <end position="35"/>
    </location>
</feature>
<dbReference type="EMBL" id="CP036289">
    <property type="protein sequence ID" value="QDU75290.1"/>
    <property type="molecule type" value="Genomic_DNA"/>
</dbReference>
<keyword evidence="5" id="KW-1185">Reference proteome</keyword>
<dbReference type="SUPFAM" id="SSF51735">
    <property type="entry name" value="NAD(P)-binding Rossmann-fold domains"/>
    <property type="match status" value="1"/>
</dbReference>
<feature type="chain" id="PRO_5021799557" evidence="1">
    <location>
        <begin position="36"/>
        <end position="424"/>
    </location>
</feature>
<dbReference type="NCBIfam" id="TIGR01409">
    <property type="entry name" value="TAT_signal_seq"/>
    <property type="match status" value="1"/>
</dbReference>
<dbReference type="RefSeq" id="WP_144972540.1">
    <property type="nucleotide sequence ID" value="NZ_CP036289.1"/>
</dbReference>
<dbReference type="InterPro" id="IPR050463">
    <property type="entry name" value="Gfo/Idh/MocA_oxidrdct_glycsds"/>
</dbReference>
<keyword evidence="4" id="KW-0560">Oxidoreductase</keyword>
<dbReference type="InterPro" id="IPR043906">
    <property type="entry name" value="Gfo/Idh/MocA_OxRdtase_bact_C"/>
</dbReference>
<evidence type="ECO:0000256" key="1">
    <source>
        <dbReference type="SAM" id="SignalP"/>
    </source>
</evidence>
<evidence type="ECO:0000313" key="4">
    <source>
        <dbReference type="EMBL" id="QDU75290.1"/>
    </source>
</evidence>
<dbReference type="GO" id="GO:0000166">
    <property type="term" value="F:nucleotide binding"/>
    <property type="evidence" value="ECO:0007669"/>
    <property type="project" value="InterPro"/>
</dbReference>
<dbReference type="OrthoDB" id="9788246at2"/>
<dbReference type="Gene3D" id="3.30.360.10">
    <property type="entry name" value="Dihydrodipicolinate Reductase, domain 2"/>
    <property type="match status" value="1"/>
</dbReference>
<sequence precursor="true">MTANHRVSRRTFLKTSSAAAGLAAAPMFIPSTAFGANDRVLTGHIGVGGMGRGNLGKFLDNAVAVCDVDSKHAENAAKIVLDKKDRKVDVFGDYRKLLDRKDIDAVVVSTPDHWHAITTIHACEAGKDVYCEKPLSLTINEGRRMVEAARANKRIVQTGSMQRSSSNFRRACELVRNGYIGKVHTVHVGIANANDPGKLPPDSKAPENLNYDFWLGPAPLRPYNEKRVHYNFRFWWDYSGGQMTNWGAHHIDIAHWGMGKDDSGPLSVHAEQVKYHPEGYHEVPEACRITYDYGDGVKMIVGQGQKDIKMGTRFIGDKGEIYVNRGVFQPSSEEIGAIKLKDSDIHLIDSNNHHKNFLTCMETRELPICDVEIGHRTATACHLGNISCRLERKIEWDPVAEKITGDDEAAEMTHRAHRAPYVLG</sequence>
<organism evidence="4 5">
    <name type="scientific">Bremerella volcania</name>
    <dbReference type="NCBI Taxonomy" id="2527984"/>
    <lineage>
        <taxon>Bacteria</taxon>
        <taxon>Pseudomonadati</taxon>
        <taxon>Planctomycetota</taxon>
        <taxon>Planctomycetia</taxon>
        <taxon>Pirellulales</taxon>
        <taxon>Pirellulaceae</taxon>
        <taxon>Bremerella</taxon>
    </lineage>
</organism>
<dbReference type="Pfam" id="PF19051">
    <property type="entry name" value="GFO_IDH_MocA_C2"/>
    <property type="match status" value="1"/>
</dbReference>
<gene>
    <name evidence="4" type="primary">iolG_6</name>
    <name evidence="4" type="ORF">Pan97_23200</name>
</gene>
<dbReference type="EC" id="1.1.1.18" evidence="4"/>
<name>A0A518C7W0_9BACT</name>
<evidence type="ECO:0000313" key="5">
    <source>
        <dbReference type="Proteomes" id="UP000318626"/>
    </source>
</evidence>
<feature type="domain" description="Gfo/Idh/MocA-like oxidoreductase N-terminal" evidence="2">
    <location>
        <begin position="44"/>
        <end position="159"/>
    </location>
</feature>